<protein>
    <recommendedName>
        <fullName evidence="4">Atherin-like</fullName>
    </recommendedName>
</protein>
<evidence type="ECO:0000256" key="1">
    <source>
        <dbReference type="SAM" id="MobiDB-lite"/>
    </source>
</evidence>
<feature type="compositionally biased region" description="Low complexity" evidence="1">
    <location>
        <begin position="139"/>
        <end position="153"/>
    </location>
</feature>
<gene>
    <name evidence="3" type="primary">LOC140599574</name>
</gene>
<evidence type="ECO:0008006" key="4">
    <source>
        <dbReference type="Google" id="ProtNLM"/>
    </source>
</evidence>
<feature type="compositionally biased region" description="Basic residues" evidence="1">
    <location>
        <begin position="25"/>
        <end position="36"/>
    </location>
</feature>
<accession>A0ABM5AVL1</accession>
<proteinExistence type="predicted"/>
<dbReference type="GeneID" id="140599574"/>
<sequence>MGVRKRPRPPGLLLNPVPPPTLGSHARHPARHRRGRGLVLATPPAGPGTAEVSLRRDRGPEEAGGTYGSRAAGACVPWVRGTPRGAGTRRAEGSQSEVGEGPAAAAARSVIAPLAREVISAYVASAGAAARAPPPPGLPGSRAAAPQPLRARASGSPALESRPRSRQEGDCERRRLHTEGWDEEAVATLGGHSSQERHRTLSRKVVKRKFSPTD</sequence>
<dbReference type="Proteomes" id="UP001652641">
    <property type="component" value="Chromosome 7"/>
</dbReference>
<dbReference type="RefSeq" id="XP_072618820.1">
    <property type="nucleotide sequence ID" value="XM_072762719.1"/>
</dbReference>
<feature type="compositionally biased region" description="Basic residues" evidence="1">
    <location>
        <begin position="200"/>
        <end position="214"/>
    </location>
</feature>
<name>A0ABM5AVL1_VULVU</name>
<evidence type="ECO:0000313" key="3">
    <source>
        <dbReference type="RefSeq" id="XP_072618820.1"/>
    </source>
</evidence>
<feature type="region of interest" description="Disordered" evidence="1">
    <location>
        <begin position="127"/>
        <end position="214"/>
    </location>
</feature>
<keyword evidence="2" id="KW-1185">Reference proteome</keyword>
<feature type="compositionally biased region" description="Basic and acidic residues" evidence="1">
    <location>
        <begin position="161"/>
        <end position="180"/>
    </location>
</feature>
<reference evidence="3" key="1">
    <citation type="submission" date="2025-08" db="UniProtKB">
        <authorList>
            <consortium name="RefSeq"/>
        </authorList>
    </citation>
    <scope>IDENTIFICATION</scope>
    <source>
        <tissue evidence="3">Cell line</tissue>
    </source>
</reference>
<organism evidence="2 3">
    <name type="scientific">Vulpes vulpes</name>
    <name type="common">Red fox</name>
    <dbReference type="NCBI Taxonomy" id="9627"/>
    <lineage>
        <taxon>Eukaryota</taxon>
        <taxon>Metazoa</taxon>
        <taxon>Chordata</taxon>
        <taxon>Craniata</taxon>
        <taxon>Vertebrata</taxon>
        <taxon>Euteleostomi</taxon>
        <taxon>Mammalia</taxon>
        <taxon>Eutheria</taxon>
        <taxon>Laurasiatheria</taxon>
        <taxon>Carnivora</taxon>
        <taxon>Caniformia</taxon>
        <taxon>Canidae</taxon>
        <taxon>Vulpes</taxon>
    </lineage>
</organism>
<feature type="region of interest" description="Disordered" evidence="1">
    <location>
        <begin position="1"/>
        <end position="105"/>
    </location>
</feature>
<evidence type="ECO:0000313" key="2">
    <source>
        <dbReference type="Proteomes" id="UP001652641"/>
    </source>
</evidence>